<dbReference type="WBParaSite" id="ASIM_0001529501-mRNA-1">
    <property type="protein sequence ID" value="ASIM_0001529501-mRNA-1"/>
    <property type="gene ID" value="ASIM_0001529501"/>
</dbReference>
<name>A0A0M3K2X1_ANISI</name>
<proteinExistence type="predicted"/>
<dbReference type="PANTHER" id="PTHR47501:SF5">
    <property type="entry name" value="HAT C-TERMINAL DIMERISATION DOMAIN-CONTAINING PROTEIN"/>
    <property type="match status" value="1"/>
</dbReference>
<organism evidence="3">
    <name type="scientific">Anisakis simplex</name>
    <name type="common">Herring worm</name>
    <dbReference type="NCBI Taxonomy" id="6269"/>
    <lineage>
        <taxon>Eukaryota</taxon>
        <taxon>Metazoa</taxon>
        <taxon>Ecdysozoa</taxon>
        <taxon>Nematoda</taxon>
        <taxon>Chromadorea</taxon>
        <taxon>Rhabditida</taxon>
        <taxon>Spirurina</taxon>
        <taxon>Ascaridomorpha</taxon>
        <taxon>Ascaridoidea</taxon>
        <taxon>Anisakidae</taxon>
        <taxon>Anisakis</taxon>
        <taxon>Anisakis simplex complex</taxon>
    </lineage>
</organism>
<accession>A0A0M3K2X1</accession>
<evidence type="ECO:0000313" key="1">
    <source>
        <dbReference type="EMBL" id="VDK53131.1"/>
    </source>
</evidence>
<dbReference type="EMBL" id="UYRR01031887">
    <property type="protein sequence ID" value="VDK53131.1"/>
    <property type="molecule type" value="Genomic_DNA"/>
</dbReference>
<dbReference type="PANTHER" id="PTHR47501">
    <property type="entry name" value="TRANSPOSASE-RELATED"/>
    <property type="match status" value="1"/>
</dbReference>
<protein>
    <submittedName>
        <fullName evidence="3">BED-type domain-containing protein</fullName>
    </submittedName>
</protein>
<dbReference type="SUPFAM" id="SSF140996">
    <property type="entry name" value="Hermes dimerisation domain"/>
    <property type="match status" value="1"/>
</dbReference>
<dbReference type="Proteomes" id="UP000267096">
    <property type="component" value="Unassembled WGS sequence"/>
</dbReference>
<dbReference type="OrthoDB" id="8772022at2759"/>
<evidence type="ECO:0000313" key="2">
    <source>
        <dbReference type="Proteomes" id="UP000267096"/>
    </source>
</evidence>
<reference evidence="1 2" key="2">
    <citation type="submission" date="2018-11" db="EMBL/GenBank/DDBJ databases">
        <authorList>
            <consortium name="Pathogen Informatics"/>
        </authorList>
    </citation>
    <scope>NUCLEOTIDE SEQUENCE [LARGE SCALE GENOMIC DNA]</scope>
</reference>
<evidence type="ECO:0000313" key="3">
    <source>
        <dbReference type="WBParaSite" id="ASIM_0001529501-mRNA-1"/>
    </source>
</evidence>
<sequence>MEPVGRCHACQSSKMMKSDNDVQGVNVESTPGPWKSLTEYVIFKREEKDKYVVECKECVPKKHEISCHKSSMFNVKNHFQKKHPTKYAKIVDAIKSASNRGKRSVDVCKSTSWDSRPMTIDKSLRFASGSAVMQKNVDRALLDLVILDMLPLRIVESVSFRKYSMTLNPSKVCCNYQILEEIIKD</sequence>
<dbReference type="AlphaFoldDB" id="A0A0M3K2X1"/>
<reference evidence="3" key="1">
    <citation type="submission" date="2017-02" db="UniProtKB">
        <authorList>
            <consortium name="WormBaseParasite"/>
        </authorList>
    </citation>
    <scope>IDENTIFICATION</scope>
</reference>
<gene>
    <name evidence="1" type="ORF">ASIM_LOCUS14705</name>
</gene>
<keyword evidence="2" id="KW-1185">Reference proteome</keyword>